<sequence length="323" mass="36524">MTVQRIPQELTDLILEHLDNDTAALKTCSLVASAFTRTCQALLFYNLHLQSESLAQLSQHVQSSPHIFKHVRRLKISELYASRWIVSTLQQDAFAENTLSHFTNVHSVELAFNGISWELLAPAQAAFRRTLSTATFPRLRDVSIEGVYYVPTADRMLDLIGPTIERLRLQNVHLKRLCTVDTIVADTSEEPYAAPNIAVMQLLSLGNLSMLLDLKRGDVVLPNMHTLEVLVQSWAEVKVLPFITQNARNLVIHWDFSNPGFMRRTAHPSLQTAGPIRSCVQYGRSRRPYRWLDERKNICDSVVAGILVSDGRYRRGNQGGHVD</sequence>
<evidence type="ECO:0000313" key="2">
    <source>
        <dbReference type="Proteomes" id="UP000054007"/>
    </source>
</evidence>
<dbReference type="EMBL" id="KN880648">
    <property type="protein sequence ID" value="KIY64222.1"/>
    <property type="molecule type" value="Genomic_DNA"/>
</dbReference>
<keyword evidence="2" id="KW-1185">Reference proteome</keyword>
<protein>
    <recommendedName>
        <fullName evidence="3">F-box domain-containing protein</fullName>
    </recommendedName>
</protein>
<dbReference type="Proteomes" id="UP000054007">
    <property type="component" value="Unassembled WGS sequence"/>
</dbReference>
<dbReference type="OrthoDB" id="2788229at2759"/>
<reference evidence="1 2" key="1">
    <citation type="journal article" date="2015" name="Fungal Genet. Biol.">
        <title>Evolution of novel wood decay mechanisms in Agaricales revealed by the genome sequences of Fistulina hepatica and Cylindrobasidium torrendii.</title>
        <authorList>
            <person name="Floudas D."/>
            <person name="Held B.W."/>
            <person name="Riley R."/>
            <person name="Nagy L.G."/>
            <person name="Koehler G."/>
            <person name="Ransdell A.S."/>
            <person name="Younus H."/>
            <person name="Chow J."/>
            <person name="Chiniquy J."/>
            <person name="Lipzen A."/>
            <person name="Tritt A."/>
            <person name="Sun H."/>
            <person name="Haridas S."/>
            <person name="LaButti K."/>
            <person name="Ohm R.A."/>
            <person name="Kues U."/>
            <person name="Blanchette R.A."/>
            <person name="Grigoriev I.V."/>
            <person name="Minto R.E."/>
            <person name="Hibbett D.S."/>
        </authorList>
    </citation>
    <scope>NUCLEOTIDE SEQUENCE [LARGE SCALE GENOMIC DNA]</scope>
    <source>
        <strain evidence="1 2">FP15055 ss-10</strain>
    </source>
</reference>
<dbReference type="STRING" id="1314674.A0A0D7B182"/>
<evidence type="ECO:0000313" key="1">
    <source>
        <dbReference type="EMBL" id="KIY64222.1"/>
    </source>
</evidence>
<dbReference type="AlphaFoldDB" id="A0A0D7B182"/>
<organism evidence="1 2">
    <name type="scientific">Cylindrobasidium torrendii FP15055 ss-10</name>
    <dbReference type="NCBI Taxonomy" id="1314674"/>
    <lineage>
        <taxon>Eukaryota</taxon>
        <taxon>Fungi</taxon>
        <taxon>Dikarya</taxon>
        <taxon>Basidiomycota</taxon>
        <taxon>Agaricomycotina</taxon>
        <taxon>Agaricomycetes</taxon>
        <taxon>Agaricomycetidae</taxon>
        <taxon>Agaricales</taxon>
        <taxon>Marasmiineae</taxon>
        <taxon>Physalacriaceae</taxon>
        <taxon>Cylindrobasidium</taxon>
    </lineage>
</organism>
<gene>
    <name evidence="1" type="ORF">CYLTODRAFT_108817</name>
</gene>
<name>A0A0D7B182_9AGAR</name>
<evidence type="ECO:0008006" key="3">
    <source>
        <dbReference type="Google" id="ProtNLM"/>
    </source>
</evidence>
<proteinExistence type="predicted"/>
<accession>A0A0D7B182</accession>